<evidence type="ECO:0000259" key="6">
    <source>
        <dbReference type="Pfam" id="PF24883"/>
    </source>
</evidence>
<dbReference type="InterPro" id="IPR002110">
    <property type="entry name" value="Ankyrin_rpt"/>
</dbReference>
<dbReference type="InterPro" id="IPR035994">
    <property type="entry name" value="Nucleoside_phosphorylase_sf"/>
</dbReference>
<dbReference type="GO" id="GO:0003824">
    <property type="term" value="F:catalytic activity"/>
    <property type="evidence" value="ECO:0007669"/>
    <property type="project" value="InterPro"/>
</dbReference>
<feature type="domain" description="DUF7069" evidence="5">
    <location>
        <begin position="589"/>
        <end position="646"/>
    </location>
</feature>
<dbReference type="SUPFAM" id="SSF48403">
    <property type="entry name" value="Ankyrin repeat"/>
    <property type="match status" value="2"/>
</dbReference>
<dbReference type="Gene3D" id="3.40.50.300">
    <property type="entry name" value="P-loop containing nucleotide triphosphate hydrolases"/>
    <property type="match status" value="1"/>
</dbReference>
<sequence length="1417" mass="157099">MADEQSAEMLKLPPESYTVGWICAIPCELTAARELLDACHEQLESQAKYDENNYILGRMGKHNVAIACLPEYGTNRAAIAAKSMQSTFPNLRFGVLVGVGGGVPNAENDIRLGDIAVSLPSEQGGGVMQYDLGRREVDGFRRRGALNKPPVLLRTAISNLRAMRKLPQEISSLVNETFGGEEDLEEEWTYPSNSKDILYEATHKHIDKNPDCNACARDLTGVVTRDPRRSTNPRIHYGNIGSGNSVIKDARERDFLAKRDNILCFEMEAAGLMDDFPCVVIRGICDYADSHKNKKWQPYAAAIAAAYAKKLLSVISPQAVDKLSPIGTEILGELKGMNERLEKALNQKESYHREQITRALTEDQHRCLQAFKTSRYEQYKDINPNRVEGTCEWVLKSSEYRLWWESSSNDLLWISADPGCGKSVLAKSLIDEFFPVSAPTVSICYFFFKDNEEQNNLATALCAILHQLFTLQPHLLRYALPFWEKNREKIQQEVEDLWHIFIATMSDPALVNMICVFDALDECQRSGQKQLFGKLQQYYAKHRLSPPRNWLKFLMTSRPYDEIEEDFQPIIESFSQIHLRGEEENDQIHDEISLVVKIRVSELGKQLKLKAVAKARLEKALLEMEHRTYLWLYLAIDDIRTMFKDSLRPDEESIPLIPKSVNEAYRKILDRVTPGQEATVKTILHIIVGARRPLTIMEMAMALGVATATHARTAEEARLEPEGLREKIRRLCGLFVFIKDSRIYLIHQTAREFLINQVPGSLSHKWYLQPSDTEIRLAQICIQYLLMDDLVGHEQEANLESLLEYSAQNWPDHFRRVPSLMPELVASVIQLYDYVTGRLTLWFPIFWETVMPYRERPRMSALHLSAFNGHDVVIHKLITDGKSVINERDSTGATALQWASRRGHSKSVQQLLEKGADVNAQGGLYGNALYAAASKGYVEIVQRLLEKGADVNAQGGRYGNALYAASSGGYVEIVQRLLEKGAEVNAQGGFYGNALYAASSGGHVEIVQRLLEKGAEVNAQGGFYGNALQAASSGGHVEIVQRLLEKGAEVNAQGGFYGNALQAASSGGHVEIVQRLLEKGAEVNAQGGFYGNALQAASSGGHVEIVQRLLEKGAEVNAQGGFYGNALQAASSGGHVEIVQRLLEKGAEVNAQGGRYGNALYAAASKGYVDIVQLLLDKGADVNMSDGPHPYGEHGNHALIDYQFQLMLLERQNKRRLVMARQEQLSSVQRENALKEAEVNAQGGFYVNALYAASSRGYVEIVQRLLEKGADVNAQGRLYGNAQGKLYGNALQAASAEGHVEIVQRLLENGAEVNAQGRIYGNAQGKLYGNALQAASAEGHVEIVQKLLEKGADVNAQSGFYGNALYAASLKGHIEIVQRLLEKGADVSAQDGFHGNALYAASEGGHVDVVQVLQKYV</sequence>
<protein>
    <submittedName>
        <fullName evidence="7">Ankyrin repeat-containing protein, putative</fullName>
    </submittedName>
</protein>
<dbReference type="PROSITE" id="PS50297">
    <property type="entry name" value="ANK_REP_REGION"/>
    <property type="match status" value="13"/>
</dbReference>
<feature type="repeat" description="ANK" evidence="3">
    <location>
        <begin position="1330"/>
        <end position="1359"/>
    </location>
</feature>
<proteinExistence type="predicted"/>
<feature type="repeat" description="ANK" evidence="3">
    <location>
        <begin position="1059"/>
        <end position="1088"/>
    </location>
</feature>
<feature type="repeat" description="ANK" evidence="3">
    <location>
        <begin position="891"/>
        <end position="923"/>
    </location>
</feature>
<dbReference type="PANTHER" id="PTHR24123">
    <property type="entry name" value="ANKYRIN REPEAT-CONTAINING"/>
    <property type="match status" value="1"/>
</dbReference>
<evidence type="ECO:0000313" key="8">
    <source>
        <dbReference type="Proteomes" id="UP000001745"/>
    </source>
</evidence>
<feature type="repeat" description="ANK" evidence="3">
    <location>
        <begin position="957"/>
        <end position="989"/>
    </location>
</feature>
<feature type="repeat" description="ANK" evidence="3">
    <location>
        <begin position="1155"/>
        <end position="1187"/>
    </location>
</feature>
<keyword evidence="8" id="KW-1185">Reference proteome</keyword>
<evidence type="ECO:0000259" key="5">
    <source>
        <dbReference type="Pfam" id="PF23239"/>
    </source>
</evidence>
<dbReference type="PROSITE" id="PS50088">
    <property type="entry name" value="ANK_REPEAT"/>
    <property type="match status" value="13"/>
</dbReference>
<keyword evidence="2 3" id="KW-0040">ANK repeat</keyword>
<dbReference type="Gene3D" id="1.25.40.20">
    <property type="entry name" value="Ankyrin repeat-containing domain"/>
    <property type="match status" value="2"/>
</dbReference>
<dbReference type="SMART" id="SM00248">
    <property type="entry name" value="ANK"/>
    <property type="match status" value="14"/>
</dbReference>
<dbReference type="PhylomeDB" id="B8LX43"/>
<dbReference type="STRING" id="441959.B8LX43"/>
<dbReference type="InterPro" id="IPR055497">
    <property type="entry name" value="DUF7069"/>
</dbReference>
<dbReference type="OMA" id="TIMEMAM"/>
<dbReference type="SUPFAM" id="SSF53167">
    <property type="entry name" value="Purine and uridine phosphorylases"/>
    <property type="match status" value="1"/>
</dbReference>
<feature type="repeat" description="ANK" evidence="3">
    <location>
        <begin position="1248"/>
        <end position="1277"/>
    </location>
</feature>
<feature type="domain" description="Nephrocystin 3-like N-terminal" evidence="6">
    <location>
        <begin position="389"/>
        <end position="558"/>
    </location>
</feature>
<dbReference type="Gene3D" id="3.40.50.1580">
    <property type="entry name" value="Nucleoside phosphorylase domain"/>
    <property type="match status" value="1"/>
</dbReference>
<evidence type="ECO:0000256" key="3">
    <source>
        <dbReference type="PROSITE-ProRule" id="PRU00023"/>
    </source>
</evidence>
<feature type="repeat" description="ANK" evidence="3">
    <location>
        <begin position="927"/>
        <end position="956"/>
    </location>
</feature>
<feature type="repeat" description="ANK" evidence="3">
    <location>
        <begin position="993"/>
        <end position="1022"/>
    </location>
</feature>
<dbReference type="RefSeq" id="XP_002340080.1">
    <property type="nucleotide sequence ID" value="XM_002340039.1"/>
</dbReference>
<dbReference type="InterPro" id="IPR054471">
    <property type="entry name" value="GPIID_WHD"/>
</dbReference>
<dbReference type="eggNOG" id="KOG4177">
    <property type="taxonomic scope" value="Eukaryota"/>
</dbReference>
<evidence type="ECO:0000256" key="1">
    <source>
        <dbReference type="ARBA" id="ARBA00022737"/>
    </source>
</evidence>
<dbReference type="InterPro" id="IPR051165">
    <property type="entry name" value="Multifunctional_ANK_Repeat"/>
</dbReference>
<evidence type="ECO:0000313" key="7">
    <source>
        <dbReference type="EMBL" id="EED22693.1"/>
    </source>
</evidence>
<dbReference type="PRINTS" id="PR01415">
    <property type="entry name" value="ANKYRIN"/>
</dbReference>
<dbReference type="GO" id="GO:0009116">
    <property type="term" value="P:nucleoside metabolic process"/>
    <property type="evidence" value="ECO:0007669"/>
    <property type="project" value="InterPro"/>
</dbReference>
<feature type="repeat" description="ANK" evidence="3">
    <location>
        <begin position="1092"/>
        <end position="1121"/>
    </location>
</feature>
<dbReference type="GeneID" id="8109410"/>
<organism evidence="7 8">
    <name type="scientific">Talaromyces stipitatus (strain ATCC 10500 / CBS 375.48 / QM 6759 / NRRL 1006)</name>
    <name type="common">Penicillium stipitatum</name>
    <dbReference type="NCBI Taxonomy" id="441959"/>
    <lineage>
        <taxon>Eukaryota</taxon>
        <taxon>Fungi</taxon>
        <taxon>Dikarya</taxon>
        <taxon>Ascomycota</taxon>
        <taxon>Pezizomycotina</taxon>
        <taxon>Eurotiomycetes</taxon>
        <taxon>Eurotiomycetidae</taxon>
        <taxon>Eurotiales</taxon>
        <taxon>Trichocomaceae</taxon>
        <taxon>Talaromyces</taxon>
        <taxon>Talaromyces sect. Talaromyces</taxon>
    </lineage>
</organism>
<dbReference type="Pfam" id="PF12796">
    <property type="entry name" value="Ank_2"/>
    <property type="match status" value="6"/>
</dbReference>
<keyword evidence="1" id="KW-0677">Repeat</keyword>
<dbReference type="InterPro" id="IPR027417">
    <property type="entry name" value="P-loop_NTPase"/>
</dbReference>
<gene>
    <name evidence="7" type="ORF">TSTA_061810</name>
</gene>
<dbReference type="Pfam" id="PF24883">
    <property type="entry name" value="NPHP3_N"/>
    <property type="match status" value="1"/>
</dbReference>
<feature type="repeat" description="ANK" evidence="3">
    <location>
        <begin position="1289"/>
        <end position="1318"/>
    </location>
</feature>
<feature type="repeat" description="ANK" evidence="3">
    <location>
        <begin position="1026"/>
        <end position="1055"/>
    </location>
</feature>
<feature type="repeat" description="ANK" evidence="3">
    <location>
        <begin position="1363"/>
        <end position="1392"/>
    </location>
</feature>
<dbReference type="Pfam" id="PF22939">
    <property type="entry name" value="WHD_GPIID"/>
    <property type="match status" value="1"/>
</dbReference>
<dbReference type="Proteomes" id="UP000001745">
    <property type="component" value="Unassembled WGS sequence"/>
</dbReference>
<evidence type="ECO:0000256" key="2">
    <source>
        <dbReference type="ARBA" id="ARBA00023043"/>
    </source>
</evidence>
<dbReference type="InParanoid" id="B8LX43"/>
<name>B8LX43_TALSN</name>
<dbReference type="Pfam" id="PF23239">
    <property type="entry name" value="DUF7069"/>
    <property type="match status" value="1"/>
</dbReference>
<dbReference type="EMBL" id="EQ962652">
    <property type="protein sequence ID" value="EED22693.1"/>
    <property type="molecule type" value="Genomic_DNA"/>
</dbReference>
<accession>B8LX43</accession>
<dbReference type="InterPro" id="IPR036770">
    <property type="entry name" value="Ankyrin_rpt-contain_sf"/>
</dbReference>
<feature type="repeat" description="ANK" evidence="3">
    <location>
        <begin position="1125"/>
        <end position="1154"/>
    </location>
</feature>
<dbReference type="SUPFAM" id="SSF52540">
    <property type="entry name" value="P-loop containing nucleoside triphosphate hydrolases"/>
    <property type="match status" value="1"/>
</dbReference>
<evidence type="ECO:0000259" key="4">
    <source>
        <dbReference type="Pfam" id="PF22939"/>
    </source>
</evidence>
<dbReference type="HOGENOM" id="CLU_000288_34_2_1"/>
<feature type="domain" description="GPI inositol-deacylase winged helix" evidence="4">
    <location>
        <begin position="678"/>
        <end position="757"/>
    </location>
</feature>
<dbReference type="InterPro" id="IPR056884">
    <property type="entry name" value="NPHP3-like_N"/>
</dbReference>
<reference evidence="8" key="1">
    <citation type="journal article" date="2015" name="Genome Announc.">
        <title>Genome sequence of the AIDS-associated pathogen Penicillium marneffei (ATCC18224) and its near taxonomic relative Talaromyces stipitatus (ATCC10500).</title>
        <authorList>
            <person name="Nierman W.C."/>
            <person name="Fedorova-Abrams N.D."/>
            <person name="Andrianopoulos A."/>
        </authorList>
    </citation>
    <scope>NUCLEOTIDE SEQUENCE [LARGE SCALE GENOMIC DNA]</scope>
    <source>
        <strain evidence="8">ATCC 10500 / CBS 375.48 / QM 6759 / NRRL 1006</strain>
    </source>
</reference>
<dbReference type="PANTHER" id="PTHR24123:SF33">
    <property type="entry name" value="PROTEIN HOS4"/>
    <property type="match status" value="1"/>
</dbReference>
<dbReference type="OrthoDB" id="4772757at2759"/>
<dbReference type="VEuPathDB" id="FungiDB:TSTA_061810"/>